<protein>
    <submittedName>
        <fullName evidence="2">Uncharacterized protein</fullName>
    </submittedName>
</protein>
<gene>
    <name evidence="2" type="ORF">PTZ04_18605</name>
</gene>
<proteinExistence type="predicted"/>
<dbReference type="Proteomes" id="UP001215087">
    <property type="component" value="Unassembled WGS sequence"/>
</dbReference>
<name>A0ABT5UU22_EUBLI</name>
<sequence length="236" mass="24377">MSLKKVGATTLATVLLGLGFIAPAAAQEQTTPVEQVRVIVKADLVGGGTLVDQTVDRDDAKTILQTIEQAKGSVGMKKATSWGSDYIVGFEGTATIANPAASYTVVDAQTVSPSGKALTAACKVNSTYFGANVQKPYAGYIMEKEYTGTSGWLIGVGEKADGSDKSQMIGTDYVTAGTSIGDLPDNAVISVDFSLNMGADVGYANASYLPTAVSTTLDGYGLNTFDWSAPSVYVAP</sequence>
<reference evidence="2 3" key="1">
    <citation type="submission" date="2023-02" db="EMBL/GenBank/DDBJ databases">
        <title>Comparative genome analysis of Eubacterium limosum species.</title>
        <authorList>
            <person name="Bak J.E."/>
        </authorList>
    </citation>
    <scope>NUCLEOTIDE SEQUENCE [LARGE SCALE GENOMIC DNA]</scope>
    <source>
        <strain evidence="2 3">KGMB01548</strain>
    </source>
</reference>
<feature type="signal peptide" evidence="1">
    <location>
        <begin position="1"/>
        <end position="26"/>
    </location>
</feature>
<evidence type="ECO:0000256" key="1">
    <source>
        <dbReference type="SAM" id="SignalP"/>
    </source>
</evidence>
<comment type="caution">
    <text evidence="2">The sequence shown here is derived from an EMBL/GenBank/DDBJ whole genome shotgun (WGS) entry which is preliminary data.</text>
</comment>
<accession>A0ABT5UU22</accession>
<keyword evidence="1" id="KW-0732">Signal</keyword>
<evidence type="ECO:0000313" key="2">
    <source>
        <dbReference type="EMBL" id="MDE1472270.1"/>
    </source>
</evidence>
<keyword evidence="3" id="KW-1185">Reference proteome</keyword>
<organism evidence="2 3">
    <name type="scientific">Eubacterium limosum</name>
    <dbReference type="NCBI Taxonomy" id="1736"/>
    <lineage>
        <taxon>Bacteria</taxon>
        <taxon>Bacillati</taxon>
        <taxon>Bacillota</taxon>
        <taxon>Clostridia</taxon>
        <taxon>Eubacteriales</taxon>
        <taxon>Eubacteriaceae</taxon>
        <taxon>Eubacterium</taxon>
    </lineage>
</organism>
<dbReference type="EMBL" id="JAQSVD010000013">
    <property type="protein sequence ID" value="MDE1472270.1"/>
    <property type="molecule type" value="Genomic_DNA"/>
</dbReference>
<dbReference type="RefSeq" id="WP_217415802.1">
    <property type="nucleotide sequence ID" value="NZ_JAJCLO010000014.1"/>
</dbReference>
<evidence type="ECO:0000313" key="3">
    <source>
        <dbReference type="Proteomes" id="UP001215087"/>
    </source>
</evidence>
<feature type="chain" id="PRO_5046154965" evidence="1">
    <location>
        <begin position="27"/>
        <end position="236"/>
    </location>
</feature>